<dbReference type="InterPro" id="IPR013126">
    <property type="entry name" value="Hsp_70_fam"/>
</dbReference>
<comment type="similarity">
    <text evidence="1">Belongs to the heat shock protein 70 family.</text>
</comment>
<dbReference type="Gene3D" id="1.20.1270.10">
    <property type="match status" value="1"/>
</dbReference>
<gene>
    <name evidence="6" type="ORF">SAMEA4029009_CIC11G00000004089</name>
</gene>
<keyword evidence="4" id="KW-0346">Stress response</keyword>
<dbReference type="AlphaFoldDB" id="A0A1L0C619"/>
<dbReference type="Proteomes" id="UP000182259">
    <property type="component" value="Chromosome VI"/>
</dbReference>
<accession>A0A1L0C619</accession>
<evidence type="ECO:0000256" key="4">
    <source>
        <dbReference type="ARBA" id="ARBA00023016"/>
    </source>
</evidence>
<dbReference type="GO" id="GO:0005634">
    <property type="term" value="C:nucleus"/>
    <property type="evidence" value="ECO:0007669"/>
    <property type="project" value="TreeGrafter"/>
</dbReference>
<sequence>MSVPFGVDLGNDNTVIACARNRGIDIIVNEVSNRSTPSLVGFGTKNRFIGEAAKNQQTSNIKNTVDNLKRIVGLDYKDPDFKTEQKYFTANLAEGADGQISSKVRFLGEQHEFTSTQLVAMYLNKIKDITQKETKGNITDICLSVPVWFTEKQRRAASDACKIAGLNPVRIVNEVTAAAVGYGVFKQNDLPEDEAKKVAFLDIGHSSLQISIAAVKKGELKILGSAYDKHFGGRDFDYAIANHFADEFKGKYKIDVRENPKAFYRVLTASEKVKKVLSANTSAPINIESVMNDVDVSSSLTREELEEYVKPLLDRVHVPIEVALKDAGLTAADIDSIEIIGGCTRVPSLKNRLTEIFGKPLSTTLNQDEAIARGNAFICAMHSPTLRVRPFKFEDFNPYSVSYFWNKEEEDDDHLEVFPRGGLFPSTKVITLYRKGDFEIEARYTNKAELPVGVDPLIAKWTIKGVVPNEGETSIATKLKLRNDPSGFYTIESAHTVEEKLVKELIEPKEGDDEDAEPQYKEVKKLVKKDDLVIEIESAALSESERQGLFEKEASLVVADKLVADTEDRKNALEEYIYELRGKLDDQYAKFASDAEKEKLTALLLKTEDWLYDDGYDSTKAKYIAKYEELASIGNLIKGRYQADQEEKKQAIRQKQEAAQMAAMAEKMAAAREASKGGETAETKSDEMDLD</sequence>
<dbReference type="SUPFAM" id="SSF100920">
    <property type="entry name" value="Heat shock protein 70kD (HSP70), peptide-binding domain"/>
    <property type="match status" value="1"/>
</dbReference>
<keyword evidence="2" id="KW-0547">Nucleotide-binding</keyword>
<feature type="compositionally biased region" description="Basic and acidic residues" evidence="5">
    <location>
        <begin position="669"/>
        <end position="691"/>
    </location>
</feature>
<proteinExistence type="inferred from homology"/>
<dbReference type="GO" id="GO:0140662">
    <property type="term" value="F:ATP-dependent protein folding chaperone"/>
    <property type="evidence" value="ECO:0007669"/>
    <property type="project" value="InterPro"/>
</dbReference>
<reference evidence="6 7" key="1">
    <citation type="submission" date="2016-10" db="EMBL/GenBank/DDBJ databases">
        <authorList>
            <person name="de Groot N.N."/>
        </authorList>
    </citation>
    <scope>NUCLEOTIDE SEQUENCE [LARGE SCALE GENOMIC DNA]</scope>
    <source>
        <strain evidence="6 7">PYCC 4715</strain>
    </source>
</reference>
<dbReference type="FunFam" id="3.30.30.30:FF:000002">
    <property type="entry name" value="Heat shock 70 kDa protein 4"/>
    <property type="match status" value="1"/>
</dbReference>
<feature type="region of interest" description="Disordered" evidence="5">
    <location>
        <begin position="665"/>
        <end position="691"/>
    </location>
</feature>
<dbReference type="InterPro" id="IPR029048">
    <property type="entry name" value="HSP70_C_sf"/>
</dbReference>
<dbReference type="SUPFAM" id="SSF53067">
    <property type="entry name" value="Actin-like ATPase domain"/>
    <property type="match status" value="2"/>
</dbReference>
<dbReference type="FunFam" id="3.30.420.40:FF:000171">
    <property type="entry name" value="Heat shock 70 kDa protein 4"/>
    <property type="match status" value="2"/>
</dbReference>
<dbReference type="FunFam" id="3.90.640.10:FF:000004">
    <property type="entry name" value="Heat shock 70 kDa protein 4"/>
    <property type="match status" value="1"/>
</dbReference>
<evidence type="ECO:0000256" key="3">
    <source>
        <dbReference type="ARBA" id="ARBA00022840"/>
    </source>
</evidence>
<evidence type="ECO:0000313" key="7">
    <source>
        <dbReference type="Proteomes" id="UP000182259"/>
    </source>
</evidence>
<dbReference type="FunFam" id="2.60.34.10:FF:000020">
    <property type="entry name" value="Heat shock SSE1"/>
    <property type="match status" value="1"/>
</dbReference>
<dbReference type="InterPro" id="IPR029047">
    <property type="entry name" value="HSP70_peptide-bd_sf"/>
</dbReference>
<dbReference type="Gene3D" id="3.30.420.40">
    <property type="match status" value="2"/>
</dbReference>
<dbReference type="FunFam" id="1.20.1270.10:FF:000002">
    <property type="entry name" value="Heat shock 70 kDa protein 4"/>
    <property type="match status" value="1"/>
</dbReference>
<dbReference type="PRINTS" id="PR00301">
    <property type="entry name" value="HEATSHOCK70"/>
</dbReference>
<dbReference type="SUPFAM" id="SSF100934">
    <property type="entry name" value="Heat shock protein 70kD (HSP70), C-terminal subdomain"/>
    <property type="match status" value="1"/>
</dbReference>
<dbReference type="PANTHER" id="PTHR45639:SF4">
    <property type="entry name" value="HSC70CB, ISOFORM G"/>
    <property type="match status" value="1"/>
</dbReference>
<dbReference type="Gene3D" id="3.90.640.10">
    <property type="entry name" value="Actin, Chain A, domain 4"/>
    <property type="match status" value="1"/>
</dbReference>
<organism evidence="6 7">
    <name type="scientific">Sungouiella intermedia</name>
    <dbReference type="NCBI Taxonomy" id="45354"/>
    <lineage>
        <taxon>Eukaryota</taxon>
        <taxon>Fungi</taxon>
        <taxon>Dikarya</taxon>
        <taxon>Ascomycota</taxon>
        <taxon>Saccharomycotina</taxon>
        <taxon>Pichiomycetes</taxon>
        <taxon>Metschnikowiaceae</taxon>
        <taxon>Sungouiella</taxon>
    </lineage>
</organism>
<name>A0A1L0C619_9ASCO</name>
<dbReference type="GO" id="GO:0005829">
    <property type="term" value="C:cytosol"/>
    <property type="evidence" value="ECO:0007669"/>
    <property type="project" value="TreeGrafter"/>
</dbReference>
<dbReference type="GO" id="GO:0005524">
    <property type="term" value="F:ATP binding"/>
    <property type="evidence" value="ECO:0007669"/>
    <property type="project" value="UniProtKB-KW"/>
</dbReference>
<dbReference type="Gene3D" id="2.60.34.10">
    <property type="entry name" value="Substrate Binding Domain Of DNAk, Chain A, domain 1"/>
    <property type="match status" value="1"/>
</dbReference>
<dbReference type="Pfam" id="PF00012">
    <property type="entry name" value="HSP70"/>
    <property type="match status" value="1"/>
</dbReference>
<dbReference type="PANTHER" id="PTHR45639">
    <property type="entry name" value="HSC70CB, ISOFORM G-RELATED"/>
    <property type="match status" value="1"/>
</dbReference>
<keyword evidence="3" id="KW-0067">ATP-binding</keyword>
<dbReference type="EMBL" id="LT635769">
    <property type="protein sequence ID" value="SGZ58274.1"/>
    <property type="molecule type" value="Genomic_DNA"/>
</dbReference>
<evidence type="ECO:0000256" key="1">
    <source>
        <dbReference type="ARBA" id="ARBA00007381"/>
    </source>
</evidence>
<dbReference type="Gene3D" id="3.30.30.30">
    <property type="match status" value="1"/>
</dbReference>
<evidence type="ECO:0000256" key="5">
    <source>
        <dbReference type="SAM" id="MobiDB-lite"/>
    </source>
</evidence>
<evidence type="ECO:0000256" key="2">
    <source>
        <dbReference type="ARBA" id="ARBA00022741"/>
    </source>
</evidence>
<dbReference type="InterPro" id="IPR043129">
    <property type="entry name" value="ATPase_NBD"/>
</dbReference>
<evidence type="ECO:0000313" key="6">
    <source>
        <dbReference type="EMBL" id="SGZ58274.1"/>
    </source>
</evidence>
<protein>
    <submittedName>
        <fullName evidence="6">CIC11C00000004089</fullName>
    </submittedName>
</protein>